<dbReference type="InterPro" id="IPR033505">
    <property type="entry name" value="USPL1"/>
</dbReference>
<feature type="region of interest" description="Disordered" evidence="2">
    <location>
        <begin position="627"/>
        <end position="647"/>
    </location>
</feature>
<feature type="region of interest" description="Disordered" evidence="2">
    <location>
        <begin position="678"/>
        <end position="726"/>
    </location>
</feature>
<evidence type="ECO:0000313" key="4">
    <source>
        <dbReference type="EMBL" id="KAG8584912.1"/>
    </source>
</evidence>
<dbReference type="Proteomes" id="UP000824782">
    <property type="component" value="Unassembled WGS sequence"/>
</dbReference>
<feature type="region of interest" description="Disordered" evidence="2">
    <location>
        <begin position="416"/>
        <end position="466"/>
    </location>
</feature>
<feature type="compositionally biased region" description="Polar residues" evidence="2">
    <location>
        <begin position="18"/>
        <end position="30"/>
    </location>
</feature>
<evidence type="ECO:0000259" key="3">
    <source>
        <dbReference type="PROSITE" id="PS50235"/>
    </source>
</evidence>
<dbReference type="PANTHER" id="PTHR15294">
    <property type="entry name" value="RETINOVIN-RELATED"/>
    <property type="match status" value="1"/>
</dbReference>
<feature type="compositionally biased region" description="Low complexity" evidence="2">
    <location>
        <begin position="632"/>
        <end position="647"/>
    </location>
</feature>
<dbReference type="InterPro" id="IPR029388">
    <property type="entry name" value="DUF4650"/>
</dbReference>
<feature type="coiled-coil region" evidence="1">
    <location>
        <begin position="1295"/>
        <end position="1355"/>
    </location>
</feature>
<dbReference type="EMBL" id="WNYA01000002">
    <property type="protein sequence ID" value="KAG8584911.1"/>
    <property type="molecule type" value="Genomic_DNA"/>
</dbReference>
<name>A0AAV7CLC2_ENGPU</name>
<dbReference type="InterPro" id="IPR028890">
    <property type="entry name" value="Peptidase_C98"/>
</dbReference>
<feature type="region of interest" description="Disordered" evidence="2">
    <location>
        <begin position="357"/>
        <end position="392"/>
    </location>
</feature>
<sequence>MSLQTRLQHDQNGGAATRVQNVSGTTSSSPALLDMSGLSMGSLGKCTPDLPNGVSVVQNSHEEVLQNGNLAVIDTSNSVLPLVPEAEMDLNAKEVKEKVTEKTESLNDKQTSNGLDFQPDHIPARLSTSMLQNSQQDCQAGQISTKEMPLPQSSTNARSDLESELSASYGNISNLGLIEPTKEQSENKDDVEASPCIQDLNSSIQDGCVENKVFLELPCEQSDQHISFMAEITPPTCPEAPVQDKSFGSAELSEHPGAMQEMSVKTTPQKSLDDVLLVSPAEDHSIKDLLQAAPSPPCLVGEESAKSPSTLPSCDSEEPSKGISDMNLTSPVPEESIFNPEDQLIRLSNLLQEPVQECKTTNSEEQRPSKVSEDDQSESQKALMDTLAPSEDHSVAEAIPLPANLFSMTHDACPSGAENDLATPADPLIDAGNPDNSSLEKDCEPQDTTSVREDCNTHTDAKSPSKVISPAPKVLLQDCLKCRCGMSLQKTTCNNPTTSEPCAEISTSGLVNKTNHDDKSPKIMSLPAPKILLQDCMKCHCQINLPSASLQKTLCKNSTSEDCSSLYEGRAVMDTEKALAQTDSCVAGENTKTTVQERCELLLSQQKKRFYEKTILPDLLMDIQPEHRMEESSSAVPSPTSEPTVSVPLPSCVEEGKQEAFQNGQVKESSDNELMDVLNGSIHDGSKSSDNFEASINSDGLDNESDEMESKSQDAAEVNKTPPTQMNRRLQRRLQWQNKYSLCWLDCIMSAMVHSETLKHLVAKGHHRTEDSIIHRLFTKYQEASSMLLQKTKRNKVYKRPRYSKCLEEVRMEVFEKIKSPLKCDLGNKESPVFAFPILLKEDPEVEKLFLHSILWQFNCENCGFSYQRRCRQALTTFTQILPEWHPLNAVHMGPCSVCRNTQQRRSMVLENLNAMFMVHFVEGLPSNDLNKYSFQFHGHLYEVKEVIKYKNDHFSTWIANPDGSWLESDDLRGQFCRRNQKFLVRADDIHILIWERKDVTISKENVELGPTAQDPTFYSSNAQMASEDLSASSEAAAPLPQQVTPSPSVVLNTSDPLAGMEGYAADDVITLTLVEIPLDANGRPVETQTELQAPATCTAPVEANQGASTHITQLDTSANAQLSSQEDNTCTSAVSPDSNKKTSPIKDCSVIISPIKQSALKPPATSTPLHPPFIPKKSGVTNWMTRIVNKDQSIISSAPNAANLLKLKAGTPLKVTDANSAAKKAQSFNGFQGRSSSKTSLLTSSIFPGSDKPTFSVPKDKTSGYKKTGSSGLDYKKLLKEGSSTSEDKIRKLRLKLLKKLKAKKNELATLEMLSKKQQGGPLNGQAYSGFNRKDHLQGFLKELQDQIDNADNESVCTMSSSASICSSPGDAEFFAELFSPSPVDNQLSDGSYLEMLADGCGVASAGQLPQANGQAGATGVLQATSSTSYPTTSPLNHSESLNIMSSSTLNVPNEDNGYFDFDDYF</sequence>
<feature type="compositionally biased region" description="Polar residues" evidence="2">
    <location>
        <begin position="138"/>
        <end position="158"/>
    </location>
</feature>
<dbReference type="GO" id="GO:0032183">
    <property type="term" value="F:SUMO binding"/>
    <property type="evidence" value="ECO:0007669"/>
    <property type="project" value="InterPro"/>
</dbReference>
<gene>
    <name evidence="4" type="ORF">GDO81_004821</name>
</gene>
<dbReference type="PANTHER" id="PTHR15294:SF3">
    <property type="entry name" value="SUMO-SPECIFIC ISOPEPTIDASE USPL1"/>
    <property type="match status" value="1"/>
</dbReference>
<feature type="compositionally biased region" description="Low complexity" evidence="2">
    <location>
        <begin position="1026"/>
        <end position="1041"/>
    </location>
</feature>
<reference evidence="4" key="1">
    <citation type="thesis" date="2020" institute="ProQuest LLC" country="789 East Eisenhower Parkway, Ann Arbor, MI, USA">
        <title>Comparative Genomics and Chromosome Evolution.</title>
        <authorList>
            <person name="Mudd A.B."/>
        </authorList>
    </citation>
    <scope>NUCLEOTIDE SEQUENCE</scope>
    <source>
        <strain evidence="4">237g6f4</strain>
        <tissue evidence="4">Blood</tissue>
    </source>
</reference>
<proteinExistence type="predicted"/>
<accession>A0AAV7CLC2</accession>
<dbReference type="GO" id="GO:0016926">
    <property type="term" value="P:protein desumoylation"/>
    <property type="evidence" value="ECO:0007669"/>
    <property type="project" value="TreeGrafter"/>
</dbReference>
<feature type="compositionally biased region" description="Polar residues" evidence="2">
    <location>
        <begin position="1042"/>
        <end position="1053"/>
    </location>
</feature>
<dbReference type="PROSITE" id="PS50235">
    <property type="entry name" value="USP_3"/>
    <property type="match status" value="1"/>
</dbReference>
<feature type="domain" description="USP" evidence="3">
    <location>
        <begin position="734"/>
        <end position="998"/>
    </location>
</feature>
<feature type="compositionally biased region" description="Basic and acidic residues" evidence="2">
    <location>
        <begin position="362"/>
        <end position="373"/>
    </location>
</feature>
<evidence type="ECO:0000313" key="5">
    <source>
        <dbReference type="Proteomes" id="UP000824782"/>
    </source>
</evidence>
<feature type="region of interest" description="Disordered" evidence="2">
    <location>
        <begin position="138"/>
        <end position="164"/>
    </location>
</feature>
<feature type="region of interest" description="Disordered" evidence="2">
    <location>
        <begin position="1123"/>
        <end position="1144"/>
    </location>
</feature>
<dbReference type="GO" id="GO:0030576">
    <property type="term" value="P:Cajal body organization"/>
    <property type="evidence" value="ECO:0007669"/>
    <property type="project" value="InterPro"/>
</dbReference>
<feature type="compositionally biased region" description="Polar residues" evidence="2">
    <location>
        <begin position="688"/>
        <end position="700"/>
    </location>
</feature>
<keyword evidence="5" id="KW-1185">Reference proteome</keyword>
<keyword evidence="1" id="KW-0175">Coiled coil</keyword>
<comment type="caution">
    <text evidence="4">The sequence shown here is derived from an EMBL/GenBank/DDBJ whole genome shotgun (WGS) entry which is preliminary data.</text>
</comment>
<feature type="compositionally biased region" description="Basic and acidic residues" evidence="2">
    <location>
        <begin position="438"/>
        <end position="463"/>
    </location>
</feature>
<dbReference type="EMBL" id="WNYA01000002">
    <property type="protein sequence ID" value="KAG8584910.1"/>
    <property type="molecule type" value="Genomic_DNA"/>
</dbReference>
<protein>
    <recommendedName>
        <fullName evidence="3">USP domain-containing protein</fullName>
    </recommendedName>
</protein>
<dbReference type="InterPro" id="IPR028889">
    <property type="entry name" value="USP"/>
</dbReference>
<feature type="region of interest" description="Disordered" evidence="2">
    <location>
        <begin position="1025"/>
        <end position="1053"/>
    </location>
</feature>
<feature type="compositionally biased region" description="Polar residues" evidence="2">
    <location>
        <begin position="1123"/>
        <end position="1138"/>
    </location>
</feature>
<dbReference type="EMBL" id="WNYA01000002">
    <property type="protein sequence ID" value="KAG8584912.1"/>
    <property type="molecule type" value="Genomic_DNA"/>
</dbReference>
<organism evidence="4 5">
    <name type="scientific">Engystomops pustulosus</name>
    <name type="common">Tungara frog</name>
    <name type="synonym">Physalaemus pustulosus</name>
    <dbReference type="NCBI Taxonomy" id="76066"/>
    <lineage>
        <taxon>Eukaryota</taxon>
        <taxon>Metazoa</taxon>
        <taxon>Chordata</taxon>
        <taxon>Craniata</taxon>
        <taxon>Vertebrata</taxon>
        <taxon>Euteleostomi</taxon>
        <taxon>Amphibia</taxon>
        <taxon>Batrachia</taxon>
        <taxon>Anura</taxon>
        <taxon>Neobatrachia</taxon>
        <taxon>Hyloidea</taxon>
        <taxon>Leptodactylidae</taxon>
        <taxon>Leiuperinae</taxon>
        <taxon>Engystomops</taxon>
    </lineage>
</organism>
<dbReference type="Pfam" id="PF15499">
    <property type="entry name" value="Peptidase_C98"/>
    <property type="match status" value="1"/>
</dbReference>
<evidence type="ECO:0000256" key="2">
    <source>
        <dbReference type="SAM" id="MobiDB-lite"/>
    </source>
</evidence>
<feature type="region of interest" description="Disordered" evidence="2">
    <location>
        <begin position="1"/>
        <end position="33"/>
    </location>
</feature>
<dbReference type="GO" id="GO:0015030">
    <property type="term" value="C:Cajal body"/>
    <property type="evidence" value="ECO:0007669"/>
    <property type="project" value="TreeGrafter"/>
</dbReference>
<feature type="region of interest" description="Disordered" evidence="2">
    <location>
        <begin position="297"/>
        <end position="335"/>
    </location>
</feature>
<evidence type="ECO:0000256" key="1">
    <source>
        <dbReference type="SAM" id="Coils"/>
    </source>
</evidence>
<dbReference type="Pfam" id="PF15509">
    <property type="entry name" value="DUF4650"/>
    <property type="match status" value="1"/>
</dbReference>